<proteinExistence type="predicted"/>
<accession>A0A915LB57</accession>
<protein>
    <submittedName>
        <fullName evidence="2">Secreted protein</fullName>
    </submittedName>
</protein>
<dbReference type="WBParaSite" id="nRc.2.0.1.t48077-RA">
    <property type="protein sequence ID" value="nRc.2.0.1.t48077-RA"/>
    <property type="gene ID" value="nRc.2.0.1.g48077"/>
</dbReference>
<sequence length="75" mass="7978">MAPVLLLAILGAKANQKSTISLSKLHVFSIIVCIHGRAQVTNTGLTIARGDLQRISSKLIEVLLSCSNSSKTFTV</sequence>
<reference evidence="2" key="1">
    <citation type="submission" date="2022-11" db="UniProtKB">
        <authorList>
            <consortium name="WormBaseParasite"/>
        </authorList>
    </citation>
    <scope>IDENTIFICATION</scope>
</reference>
<evidence type="ECO:0000313" key="1">
    <source>
        <dbReference type="Proteomes" id="UP000887565"/>
    </source>
</evidence>
<dbReference type="AlphaFoldDB" id="A0A915LB57"/>
<dbReference type="Proteomes" id="UP000887565">
    <property type="component" value="Unplaced"/>
</dbReference>
<keyword evidence="1" id="KW-1185">Reference proteome</keyword>
<evidence type="ECO:0000313" key="2">
    <source>
        <dbReference type="WBParaSite" id="nRc.2.0.1.t48077-RA"/>
    </source>
</evidence>
<name>A0A915LB57_ROMCU</name>
<organism evidence="1 2">
    <name type="scientific">Romanomermis culicivorax</name>
    <name type="common">Nematode worm</name>
    <dbReference type="NCBI Taxonomy" id="13658"/>
    <lineage>
        <taxon>Eukaryota</taxon>
        <taxon>Metazoa</taxon>
        <taxon>Ecdysozoa</taxon>
        <taxon>Nematoda</taxon>
        <taxon>Enoplea</taxon>
        <taxon>Dorylaimia</taxon>
        <taxon>Mermithida</taxon>
        <taxon>Mermithoidea</taxon>
        <taxon>Mermithidae</taxon>
        <taxon>Romanomermis</taxon>
    </lineage>
</organism>